<dbReference type="GO" id="GO:0048102">
    <property type="term" value="P:autophagic cell death"/>
    <property type="evidence" value="ECO:0007669"/>
    <property type="project" value="EnsemblMetazoa"/>
</dbReference>
<feature type="compositionally biased region" description="Gly residues" evidence="16">
    <location>
        <begin position="373"/>
        <end position="382"/>
    </location>
</feature>
<evidence type="ECO:0000259" key="17">
    <source>
        <dbReference type="PROSITE" id="PS51030"/>
    </source>
</evidence>
<dbReference type="FunCoup" id="B3MJ68">
    <property type="interactions" value="190"/>
</dbReference>
<dbReference type="GO" id="GO:0035188">
    <property type="term" value="P:hatching"/>
    <property type="evidence" value="ECO:0007669"/>
    <property type="project" value="EnsemblMetazoa"/>
</dbReference>
<dbReference type="GO" id="GO:0001046">
    <property type="term" value="F:core promoter sequence-specific DNA binding"/>
    <property type="evidence" value="ECO:0007669"/>
    <property type="project" value="EnsemblMetazoa"/>
</dbReference>
<feature type="region of interest" description="Disordered" evidence="16">
    <location>
        <begin position="352"/>
        <end position="382"/>
    </location>
</feature>
<feature type="region of interest" description="Disordered" evidence="16">
    <location>
        <begin position="216"/>
        <end position="262"/>
    </location>
</feature>
<proteinExistence type="inferred from homology"/>
<dbReference type="GO" id="GO:0048738">
    <property type="term" value="P:cardiac muscle tissue development"/>
    <property type="evidence" value="ECO:0007669"/>
    <property type="project" value="EnsemblMetazoa"/>
</dbReference>
<dbReference type="GO" id="GO:0035180">
    <property type="term" value="P:larval wandering behavior"/>
    <property type="evidence" value="ECO:0007669"/>
    <property type="project" value="EnsemblMetazoa"/>
</dbReference>
<dbReference type="PROSITE" id="PS00031">
    <property type="entry name" value="NUCLEAR_REC_DBD_1"/>
    <property type="match status" value="1"/>
</dbReference>
<dbReference type="Proteomes" id="UP000007801">
    <property type="component" value="Unassembled WGS sequence"/>
</dbReference>
<keyword evidence="20" id="KW-1185">Reference proteome</keyword>
<dbReference type="GO" id="GO:0035053">
    <property type="term" value="P:dorsal vessel heart proper cell fate commitment"/>
    <property type="evidence" value="ECO:0007669"/>
    <property type="project" value="EnsemblMetazoa"/>
</dbReference>
<dbReference type="GO" id="GO:0007390">
    <property type="term" value="P:germ-band shortening"/>
    <property type="evidence" value="ECO:0007669"/>
    <property type="project" value="EnsemblMetazoa"/>
</dbReference>
<evidence type="ECO:0000256" key="15">
    <source>
        <dbReference type="ARBA" id="ARBA00033286"/>
    </source>
</evidence>
<dbReference type="eggNOG" id="KOG3575">
    <property type="taxonomic scope" value="Eukaryota"/>
</dbReference>
<evidence type="ECO:0000259" key="18">
    <source>
        <dbReference type="PROSITE" id="PS51843"/>
    </source>
</evidence>
<dbReference type="InterPro" id="IPR050234">
    <property type="entry name" value="Nuclear_hormone_rcpt_NR1"/>
</dbReference>
<feature type="domain" description="NR LBD" evidence="18">
    <location>
        <begin position="428"/>
        <end position="663"/>
    </location>
</feature>
<dbReference type="GO" id="GO:0008232">
    <property type="term" value="C:activator ecdysone receptor complex"/>
    <property type="evidence" value="ECO:0007669"/>
    <property type="project" value="EnsemblMetazoa"/>
</dbReference>
<dbReference type="SMART" id="SM00430">
    <property type="entry name" value="HOLI"/>
    <property type="match status" value="1"/>
</dbReference>
<evidence type="ECO:0000256" key="7">
    <source>
        <dbReference type="ARBA" id="ARBA00023015"/>
    </source>
</evidence>
<dbReference type="GO" id="GO:0004879">
    <property type="term" value="F:nuclear receptor activity"/>
    <property type="evidence" value="ECO:0007669"/>
    <property type="project" value="EnsemblMetazoa"/>
</dbReference>
<dbReference type="GO" id="GO:0016241">
    <property type="term" value="P:regulation of macroautophagy"/>
    <property type="evidence" value="ECO:0007669"/>
    <property type="project" value="EnsemblMetazoa"/>
</dbReference>
<dbReference type="STRING" id="7217.B3MJ68"/>
<dbReference type="SMART" id="SM00399">
    <property type="entry name" value="ZnF_C4"/>
    <property type="match status" value="1"/>
</dbReference>
<dbReference type="CDD" id="cd07161">
    <property type="entry name" value="NR_DBD_EcR"/>
    <property type="match status" value="1"/>
</dbReference>
<dbReference type="InterPro" id="IPR035500">
    <property type="entry name" value="NHR-like_dom_sf"/>
</dbReference>
<evidence type="ECO:0000256" key="6">
    <source>
        <dbReference type="ARBA" id="ARBA00022833"/>
    </source>
</evidence>
<dbReference type="InterPro" id="IPR001628">
    <property type="entry name" value="Znf_hrmn_rcpt"/>
</dbReference>
<dbReference type="Gene3D" id="1.10.565.10">
    <property type="entry name" value="Retinoid X Receptor"/>
    <property type="match status" value="1"/>
</dbReference>
<keyword evidence="7" id="KW-0805">Transcription regulation</keyword>
<dbReference type="GO" id="GO:0005102">
    <property type="term" value="F:signaling receptor binding"/>
    <property type="evidence" value="ECO:0007669"/>
    <property type="project" value="EnsemblMetazoa"/>
</dbReference>
<dbReference type="PRINTS" id="PR00047">
    <property type="entry name" value="STROIDFINGER"/>
</dbReference>
<dbReference type="GO" id="GO:0043065">
    <property type="term" value="P:positive regulation of apoptotic process"/>
    <property type="evidence" value="ECO:0007669"/>
    <property type="project" value="EnsemblMetazoa"/>
</dbReference>
<dbReference type="GO" id="GO:0018990">
    <property type="term" value="P:ecdysis, chitin-based cuticle"/>
    <property type="evidence" value="ECO:0007669"/>
    <property type="project" value="EnsemblMetazoa"/>
</dbReference>
<dbReference type="PRINTS" id="PR01283">
    <property type="entry name" value="ECDYSTEROIDR"/>
</dbReference>
<dbReference type="FunFam" id="3.30.50.10:FF:000031">
    <property type="entry name" value="Ecdysone receptor A1"/>
    <property type="match status" value="1"/>
</dbReference>
<keyword evidence="9" id="KW-0804">Transcription</keyword>
<dbReference type="Pfam" id="PF00105">
    <property type="entry name" value="zf-C4"/>
    <property type="match status" value="1"/>
</dbReference>
<evidence type="ECO:0000256" key="3">
    <source>
        <dbReference type="ARBA" id="ARBA00022052"/>
    </source>
</evidence>
<dbReference type="GO" id="GO:0007422">
    <property type="term" value="P:peripheral nervous system development"/>
    <property type="evidence" value="ECO:0007669"/>
    <property type="project" value="EnsemblMetazoa"/>
</dbReference>
<dbReference type="GO" id="GO:0043457">
    <property type="term" value="P:regulation of cellular respiration"/>
    <property type="evidence" value="ECO:0007669"/>
    <property type="project" value="EnsemblMetazoa"/>
</dbReference>
<dbReference type="OrthoDB" id="5837785at2759"/>
<dbReference type="GO" id="GO:0007488">
    <property type="term" value="P:histoblast morphogenesis"/>
    <property type="evidence" value="ECO:0007669"/>
    <property type="project" value="EnsemblMetazoa"/>
</dbReference>
<dbReference type="GO" id="GO:0001223">
    <property type="term" value="F:transcription coactivator binding"/>
    <property type="evidence" value="ECO:0007669"/>
    <property type="project" value="EnsemblMetazoa"/>
</dbReference>
<evidence type="ECO:0000256" key="14">
    <source>
        <dbReference type="ARBA" id="ARBA00033003"/>
    </source>
</evidence>
<keyword evidence="8" id="KW-0238">DNA-binding</keyword>
<evidence type="ECO:0000256" key="10">
    <source>
        <dbReference type="ARBA" id="ARBA00023170"/>
    </source>
</evidence>
<dbReference type="GO" id="GO:0035193">
    <property type="term" value="P:larval central nervous system remodeling"/>
    <property type="evidence" value="ECO:0007669"/>
    <property type="project" value="EnsemblMetazoa"/>
</dbReference>
<dbReference type="InParanoid" id="B3MJ68"/>
<dbReference type="Pfam" id="PF00104">
    <property type="entry name" value="Hormone_recep"/>
    <property type="match status" value="1"/>
</dbReference>
<dbReference type="GO" id="GO:0042632">
    <property type="term" value="P:cholesterol homeostasis"/>
    <property type="evidence" value="ECO:0007669"/>
    <property type="project" value="EnsemblMetazoa"/>
</dbReference>
<dbReference type="SUPFAM" id="SSF57716">
    <property type="entry name" value="Glucocorticoid receptor-like (DNA-binding domain)"/>
    <property type="match status" value="1"/>
</dbReference>
<dbReference type="GO" id="GO:0008231">
    <property type="term" value="C:repressor ecdysone receptor complex"/>
    <property type="evidence" value="ECO:0007669"/>
    <property type="project" value="EnsemblMetazoa"/>
</dbReference>
<keyword evidence="11" id="KW-0539">Nucleus</keyword>
<dbReference type="GO" id="GO:0005700">
    <property type="term" value="C:polytene chromosome"/>
    <property type="evidence" value="ECO:0007669"/>
    <property type="project" value="EnsemblMetazoa"/>
</dbReference>
<feature type="region of interest" description="Disordered" evidence="16">
    <location>
        <begin position="690"/>
        <end position="736"/>
    </location>
</feature>
<dbReference type="AlphaFoldDB" id="B3MJ68"/>
<dbReference type="OMA" id="GMSLNTH"/>
<dbReference type="GO" id="GO:0000122">
    <property type="term" value="P:negative regulation of transcription by RNA polymerase II"/>
    <property type="evidence" value="ECO:0007669"/>
    <property type="project" value="TreeGrafter"/>
</dbReference>
<dbReference type="Gene3D" id="3.30.50.10">
    <property type="entry name" value="Erythroid Transcription Factor GATA-1, subunit A"/>
    <property type="match status" value="1"/>
</dbReference>
<dbReference type="GO" id="GO:0000978">
    <property type="term" value="F:RNA polymerase II cis-regulatory region sequence-specific DNA binding"/>
    <property type="evidence" value="ECO:0007669"/>
    <property type="project" value="TreeGrafter"/>
</dbReference>
<name>B3MJ68_DROAN</name>
<dbReference type="InterPro" id="IPR003069">
    <property type="entry name" value="Ecdystd_rcpt"/>
</dbReference>
<dbReference type="GO" id="GO:0042803">
    <property type="term" value="F:protein homodimerization activity"/>
    <property type="evidence" value="ECO:0007669"/>
    <property type="project" value="EnsemblMetazoa"/>
</dbReference>
<dbReference type="CDD" id="cd06938">
    <property type="entry name" value="NR_LBD_EcR"/>
    <property type="match status" value="1"/>
</dbReference>
<dbReference type="SMR" id="B3MJ68"/>
<reference evidence="19 20" key="1">
    <citation type="journal article" date="2007" name="Nature">
        <title>Evolution of genes and genomes on the Drosophila phylogeny.</title>
        <authorList>
            <consortium name="Drosophila 12 Genomes Consortium"/>
            <person name="Clark A.G."/>
            <person name="Eisen M.B."/>
            <person name="Smith D.R."/>
            <person name="Bergman C.M."/>
            <person name="Oliver B."/>
            <person name="Markow T.A."/>
            <person name="Kaufman T.C."/>
            <person name="Kellis M."/>
            <person name="Gelbart W."/>
            <person name="Iyer V.N."/>
            <person name="Pollard D.A."/>
            <person name="Sackton T.B."/>
            <person name="Larracuente A.M."/>
            <person name="Singh N.D."/>
            <person name="Abad J.P."/>
            <person name="Abt D.N."/>
            <person name="Adryan B."/>
            <person name="Aguade M."/>
            <person name="Akashi H."/>
            <person name="Anderson W.W."/>
            <person name="Aquadro C.F."/>
            <person name="Ardell D.H."/>
            <person name="Arguello R."/>
            <person name="Artieri C.G."/>
            <person name="Barbash D.A."/>
            <person name="Barker D."/>
            <person name="Barsanti P."/>
            <person name="Batterham P."/>
            <person name="Batzoglou S."/>
            <person name="Begun D."/>
            <person name="Bhutkar A."/>
            <person name="Blanco E."/>
            <person name="Bosak S.A."/>
            <person name="Bradley R.K."/>
            <person name="Brand A.D."/>
            <person name="Brent M.R."/>
            <person name="Brooks A.N."/>
            <person name="Brown R.H."/>
            <person name="Butlin R.K."/>
            <person name="Caggese C."/>
            <person name="Calvi B.R."/>
            <person name="Bernardo de Carvalho A."/>
            <person name="Caspi A."/>
            <person name="Castrezana S."/>
            <person name="Celniker S.E."/>
            <person name="Chang J.L."/>
            <person name="Chapple C."/>
            <person name="Chatterji S."/>
            <person name="Chinwalla A."/>
            <person name="Civetta A."/>
            <person name="Clifton S.W."/>
            <person name="Comeron J.M."/>
            <person name="Costello J.C."/>
            <person name="Coyne J.A."/>
            <person name="Daub J."/>
            <person name="David R.G."/>
            <person name="Delcher A.L."/>
            <person name="Delehaunty K."/>
            <person name="Do C.B."/>
            <person name="Ebling H."/>
            <person name="Edwards K."/>
            <person name="Eickbush T."/>
            <person name="Evans J.D."/>
            <person name="Filipski A."/>
            <person name="Findeiss S."/>
            <person name="Freyhult E."/>
            <person name="Fulton L."/>
            <person name="Fulton R."/>
            <person name="Garcia A.C."/>
            <person name="Gardiner A."/>
            <person name="Garfield D.A."/>
            <person name="Garvin B.E."/>
            <person name="Gibson G."/>
            <person name="Gilbert D."/>
            <person name="Gnerre S."/>
            <person name="Godfrey J."/>
            <person name="Good R."/>
            <person name="Gotea V."/>
            <person name="Gravely B."/>
            <person name="Greenberg A.J."/>
            <person name="Griffiths-Jones S."/>
            <person name="Gross S."/>
            <person name="Guigo R."/>
            <person name="Gustafson E.A."/>
            <person name="Haerty W."/>
            <person name="Hahn M.W."/>
            <person name="Halligan D.L."/>
            <person name="Halpern A.L."/>
            <person name="Halter G.M."/>
            <person name="Han M.V."/>
            <person name="Heger A."/>
            <person name="Hillier L."/>
            <person name="Hinrichs A.S."/>
            <person name="Holmes I."/>
            <person name="Hoskins R.A."/>
            <person name="Hubisz M.J."/>
            <person name="Hultmark D."/>
            <person name="Huntley M.A."/>
            <person name="Jaffe D.B."/>
            <person name="Jagadeeshan S."/>
            <person name="Jeck W.R."/>
            <person name="Johnson J."/>
            <person name="Jones C.D."/>
            <person name="Jordan W.C."/>
            <person name="Karpen G.H."/>
            <person name="Kataoka E."/>
            <person name="Keightley P.D."/>
            <person name="Kheradpour P."/>
            <person name="Kirkness E.F."/>
            <person name="Koerich L.B."/>
            <person name="Kristiansen K."/>
            <person name="Kudrna D."/>
            <person name="Kulathinal R.J."/>
            <person name="Kumar S."/>
            <person name="Kwok R."/>
            <person name="Lander E."/>
            <person name="Langley C.H."/>
            <person name="Lapoint R."/>
            <person name="Lazzaro B.P."/>
            <person name="Lee S.J."/>
            <person name="Levesque L."/>
            <person name="Li R."/>
            <person name="Lin C.F."/>
            <person name="Lin M.F."/>
            <person name="Lindblad-Toh K."/>
            <person name="Llopart A."/>
            <person name="Long M."/>
            <person name="Low L."/>
            <person name="Lozovsky E."/>
            <person name="Lu J."/>
            <person name="Luo M."/>
            <person name="Machado C.A."/>
            <person name="Makalowski W."/>
            <person name="Marzo M."/>
            <person name="Matsuda M."/>
            <person name="Matzkin L."/>
            <person name="McAllister B."/>
            <person name="McBride C.S."/>
            <person name="McKernan B."/>
            <person name="McKernan K."/>
            <person name="Mendez-Lago M."/>
            <person name="Minx P."/>
            <person name="Mollenhauer M.U."/>
            <person name="Montooth K."/>
            <person name="Mount S.M."/>
            <person name="Mu X."/>
            <person name="Myers E."/>
            <person name="Negre B."/>
            <person name="Newfeld S."/>
            <person name="Nielsen R."/>
            <person name="Noor M.A."/>
            <person name="O'Grady P."/>
            <person name="Pachter L."/>
            <person name="Papaceit M."/>
            <person name="Parisi M.J."/>
            <person name="Parisi M."/>
            <person name="Parts L."/>
            <person name="Pedersen J.S."/>
            <person name="Pesole G."/>
            <person name="Phillippy A.M."/>
            <person name="Ponting C.P."/>
            <person name="Pop M."/>
            <person name="Porcelli D."/>
            <person name="Powell J.R."/>
            <person name="Prohaska S."/>
            <person name="Pruitt K."/>
            <person name="Puig M."/>
            <person name="Quesneville H."/>
            <person name="Ram K.R."/>
            <person name="Rand D."/>
            <person name="Rasmussen M.D."/>
            <person name="Reed L.K."/>
            <person name="Reenan R."/>
            <person name="Reily A."/>
            <person name="Remington K.A."/>
            <person name="Rieger T.T."/>
            <person name="Ritchie M.G."/>
            <person name="Robin C."/>
            <person name="Rogers Y.H."/>
            <person name="Rohde C."/>
            <person name="Rozas J."/>
            <person name="Rubenfield M.J."/>
            <person name="Ruiz A."/>
            <person name="Russo S."/>
            <person name="Salzberg S.L."/>
            <person name="Sanchez-Gracia A."/>
            <person name="Saranga D.J."/>
            <person name="Sato H."/>
            <person name="Schaeffer S.W."/>
            <person name="Schatz M.C."/>
            <person name="Schlenke T."/>
            <person name="Schwartz R."/>
            <person name="Segarra C."/>
            <person name="Singh R.S."/>
            <person name="Sirot L."/>
            <person name="Sirota M."/>
            <person name="Sisneros N.B."/>
            <person name="Smith C.D."/>
            <person name="Smith T.F."/>
            <person name="Spieth J."/>
            <person name="Stage D.E."/>
            <person name="Stark A."/>
            <person name="Stephan W."/>
            <person name="Strausberg R.L."/>
            <person name="Strempel S."/>
            <person name="Sturgill D."/>
            <person name="Sutton G."/>
            <person name="Sutton G.G."/>
            <person name="Tao W."/>
            <person name="Teichmann S."/>
            <person name="Tobari Y.N."/>
            <person name="Tomimura Y."/>
            <person name="Tsolas J.M."/>
            <person name="Valente V.L."/>
            <person name="Venter E."/>
            <person name="Venter J.C."/>
            <person name="Vicario S."/>
            <person name="Vieira F.G."/>
            <person name="Vilella A.J."/>
            <person name="Villasante A."/>
            <person name="Walenz B."/>
            <person name="Wang J."/>
            <person name="Wasserman M."/>
            <person name="Watts T."/>
            <person name="Wilson D."/>
            <person name="Wilson R.K."/>
            <person name="Wing R.A."/>
            <person name="Wolfner M.F."/>
            <person name="Wong A."/>
            <person name="Wong G.K."/>
            <person name="Wu C.I."/>
            <person name="Wu G."/>
            <person name="Yamamoto D."/>
            <person name="Yang H.P."/>
            <person name="Yang S.P."/>
            <person name="Yorke J.A."/>
            <person name="Yoshida K."/>
            <person name="Zdobnov E."/>
            <person name="Zhang P."/>
            <person name="Zhang Y."/>
            <person name="Zimin A.V."/>
            <person name="Baldwin J."/>
            <person name="Abdouelleil A."/>
            <person name="Abdulkadir J."/>
            <person name="Abebe A."/>
            <person name="Abera B."/>
            <person name="Abreu J."/>
            <person name="Acer S.C."/>
            <person name="Aftuck L."/>
            <person name="Alexander A."/>
            <person name="An P."/>
            <person name="Anderson E."/>
            <person name="Anderson S."/>
            <person name="Arachi H."/>
            <person name="Azer M."/>
            <person name="Bachantsang P."/>
            <person name="Barry A."/>
            <person name="Bayul T."/>
            <person name="Berlin A."/>
            <person name="Bessette D."/>
            <person name="Bloom T."/>
            <person name="Blye J."/>
            <person name="Boguslavskiy L."/>
            <person name="Bonnet C."/>
            <person name="Boukhgalter B."/>
            <person name="Bourzgui I."/>
            <person name="Brown A."/>
            <person name="Cahill P."/>
            <person name="Channer S."/>
            <person name="Cheshatsang Y."/>
            <person name="Chuda L."/>
            <person name="Citroen M."/>
            <person name="Collymore A."/>
            <person name="Cooke P."/>
            <person name="Costello M."/>
            <person name="D'Aco K."/>
            <person name="Daza R."/>
            <person name="De Haan G."/>
            <person name="DeGray S."/>
            <person name="DeMaso C."/>
            <person name="Dhargay N."/>
            <person name="Dooley K."/>
            <person name="Dooley E."/>
            <person name="Doricent M."/>
            <person name="Dorje P."/>
            <person name="Dorjee K."/>
            <person name="Dupes A."/>
            <person name="Elong R."/>
            <person name="Falk J."/>
            <person name="Farina A."/>
            <person name="Faro S."/>
            <person name="Ferguson D."/>
            <person name="Fisher S."/>
            <person name="Foley C.D."/>
            <person name="Franke A."/>
            <person name="Friedrich D."/>
            <person name="Gadbois L."/>
            <person name="Gearin G."/>
            <person name="Gearin C.R."/>
            <person name="Giannoukos G."/>
            <person name="Goode T."/>
            <person name="Graham J."/>
            <person name="Grandbois E."/>
            <person name="Grewal S."/>
            <person name="Gyaltsen K."/>
            <person name="Hafez N."/>
            <person name="Hagos B."/>
            <person name="Hall J."/>
            <person name="Henson C."/>
            <person name="Hollinger A."/>
            <person name="Honan T."/>
            <person name="Huard M.D."/>
            <person name="Hughes L."/>
            <person name="Hurhula B."/>
            <person name="Husby M.E."/>
            <person name="Kamat A."/>
            <person name="Kanga B."/>
            <person name="Kashin S."/>
            <person name="Khazanovich D."/>
            <person name="Kisner P."/>
            <person name="Lance K."/>
            <person name="Lara M."/>
            <person name="Lee W."/>
            <person name="Lennon N."/>
            <person name="Letendre F."/>
            <person name="LeVine R."/>
            <person name="Lipovsky A."/>
            <person name="Liu X."/>
            <person name="Liu J."/>
            <person name="Liu S."/>
            <person name="Lokyitsang T."/>
            <person name="Lokyitsang Y."/>
            <person name="Lubonja R."/>
            <person name="Lui A."/>
            <person name="MacDonald P."/>
            <person name="Magnisalis V."/>
            <person name="Maru K."/>
            <person name="Matthews C."/>
            <person name="McCusker W."/>
            <person name="McDonough S."/>
            <person name="Mehta T."/>
            <person name="Meldrim J."/>
            <person name="Meneus L."/>
            <person name="Mihai O."/>
            <person name="Mihalev A."/>
            <person name="Mihova T."/>
            <person name="Mittelman R."/>
            <person name="Mlenga V."/>
            <person name="Montmayeur A."/>
            <person name="Mulrain L."/>
            <person name="Navidi A."/>
            <person name="Naylor J."/>
            <person name="Negash T."/>
            <person name="Nguyen T."/>
            <person name="Nguyen N."/>
            <person name="Nicol R."/>
            <person name="Norbu C."/>
            <person name="Norbu N."/>
            <person name="Novod N."/>
            <person name="O'Neill B."/>
            <person name="Osman S."/>
            <person name="Markiewicz E."/>
            <person name="Oyono O.L."/>
            <person name="Patti C."/>
            <person name="Phunkhang P."/>
            <person name="Pierre F."/>
            <person name="Priest M."/>
            <person name="Raghuraman S."/>
            <person name="Rege F."/>
            <person name="Reyes R."/>
            <person name="Rise C."/>
            <person name="Rogov P."/>
            <person name="Ross K."/>
            <person name="Ryan E."/>
            <person name="Settipalli S."/>
            <person name="Shea T."/>
            <person name="Sherpa N."/>
            <person name="Shi L."/>
            <person name="Shih D."/>
            <person name="Sparrow T."/>
            <person name="Spaulding J."/>
            <person name="Stalker J."/>
            <person name="Stange-Thomann N."/>
            <person name="Stavropoulos S."/>
            <person name="Stone C."/>
            <person name="Strader C."/>
            <person name="Tesfaye S."/>
            <person name="Thomson T."/>
            <person name="Thoulutsang Y."/>
            <person name="Thoulutsang D."/>
            <person name="Topham K."/>
            <person name="Topping I."/>
            <person name="Tsamla T."/>
            <person name="Vassiliev H."/>
            <person name="Vo A."/>
            <person name="Wangchuk T."/>
            <person name="Wangdi T."/>
            <person name="Weiand M."/>
            <person name="Wilkinson J."/>
            <person name="Wilson A."/>
            <person name="Yadav S."/>
            <person name="Young G."/>
            <person name="Yu Q."/>
            <person name="Zembek L."/>
            <person name="Zhong D."/>
            <person name="Zimmer A."/>
            <person name="Zwirko Z."/>
            <person name="Jaffe D.B."/>
            <person name="Alvarez P."/>
            <person name="Brockman W."/>
            <person name="Butler J."/>
            <person name="Chin C."/>
            <person name="Gnerre S."/>
            <person name="Grabherr M."/>
            <person name="Kleber M."/>
            <person name="Mauceli E."/>
            <person name="MacCallum I."/>
        </authorList>
    </citation>
    <scope>NUCLEOTIDE SEQUENCE [LARGE SCALE GENOMIC DNA]</scope>
    <source>
        <strain evidence="20">Tucson 14024-0371.13</strain>
    </source>
</reference>
<dbReference type="GO" id="GO:0046982">
    <property type="term" value="F:protein heterodimerization activity"/>
    <property type="evidence" value="ECO:0007669"/>
    <property type="project" value="EnsemblMetazoa"/>
</dbReference>
<dbReference type="InterPro" id="IPR000536">
    <property type="entry name" value="Nucl_hrmn_rcpt_lig-bd"/>
</dbReference>
<evidence type="ECO:0000256" key="16">
    <source>
        <dbReference type="SAM" id="MobiDB-lite"/>
    </source>
</evidence>
<dbReference type="GO" id="GO:0035073">
    <property type="term" value="P:pupariation"/>
    <property type="evidence" value="ECO:0007669"/>
    <property type="project" value="EnsemblMetazoa"/>
</dbReference>
<dbReference type="GO" id="GO:0010002">
    <property type="term" value="P:cardioblast differentiation"/>
    <property type="evidence" value="ECO:0007669"/>
    <property type="project" value="EnsemblMetazoa"/>
</dbReference>
<dbReference type="GO" id="GO:0008258">
    <property type="term" value="P:head involution"/>
    <property type="evidence" value="ECO:0007669"/>
    <property type="project" value="EnsemblMetazoa"/>
</dbReference>
<dbReference type="GO" id="GO:0035076">
    <property type="term" value="P:ecdysone receptor signaling pathway"/>
    <property type="evidence" value="ECO:0007669"/>
    <property type="project" value="EnsemblMetazoa"/>
</dbReference>
<dbReference type="GO" id="GO:0008340">
    <property type="term" value="P:determination of adult lifespan"/>
    <property type="evidence" value="ECO:0007669"/>
    <property type="project" value="EnsemblMetazoa"/>
</dbReference>
<dbReference type="EMBL" id="CH902619">
    <property type="protein sequence ID" value="EDV38162.1"/>
    <property type="molecule type" value="Genomic_DNA"/>
</dbReference>
<keyword evidence="4" id="KW-0479">Metal-binding</keyword>
<dbReference type="GO" id="GO:0016319">
    <property type="term" value="P:mushroom body development"/>
    <property type="evidence" value="ECO:0007669"/>
    <property type="project" value="EnsemblMetazoa"/>
</dbReference>
<dbReference type="KEGG" id="dan:6496654"/>
<dbReference type="PROSITE" id="PS51843">
    <property type="entry name" value="NR_LBD"/>
    <property type="match status" value="1"/>
</dbReference>
<dbReference type="GO" id="GO:0008270">
    <property type="term" value="F:zinc ion binding"/>
    <property type="evidence" value="ECO:0007669"/>
    <property type="project" value="UniProtKB-KW"/>
</dbReference>
<dbReference type="GO" id="GO:0007291">
    <property type="term" value="P:sperm individualization"/>
    <property type="evidence" value="ECO:0007669"/>
    <property type="project" value="EnsemblMetazoa"/>
</dbReference>
<evidence type="ECO:0000256" key="1">
    <source>
        <dbReference type="ARBA" id="ARBA00004123"/>
    </source>
</evidence>
<keyword evidence="5" id="KW-0863">Zinc-finger</keyword>
<dbReference type="GO" id="GO:0007476">
    <property type="term" value="P:imaginal disc-derived wing morphogenesis"/>
    <property type="evidence" value="ECO:0007669"/>
    <property type="project" value="EnsemblMetazoa"/>
</dbReference>
<dbReference type="GO" id="GO:0042220">
    <property type="term" value="P:response to cocaine"/>
    <property type="evidence" value="ECO:0007669"/>
    <property type="project" value="EnsemblMetazoa"/>
</dbReference>
<evidence type="ECO:0000313" key="20">
    <source>
        <dbReference type="Proteomes" id="UP000007801"/>
    </source>
</evidence>
<dbReference type="SUPFAM" id="SSF48508">
    <property type="entry name" value="Nuclear receptor ligand-binding domain"/>
    <property type="match status" value="1"/>
</dbReference>
<dbReference type="InterPro" id="IPR001723">
    <property type="entry name" value="Nuclear_hrmn_rcpt"/>
</dbReference>
<comment type="similarity">
    <text evidence="2">Belongs to the nuclear hormone receptor family. NR1 subfamily.</text>
</comment>
<dbReference type="GO" id="GO:0035297">
    <property type="term" value="P:regulation of Malpighian tubule diameter"/>
    <property type="evidence" value="ECO:0007669"/>
    <property type="project" value="EnsemblMetazoa"/>
</dbReference>
<dbReference type="GO" id="GO:1904801">
    <property type="term" value="P:positive regulation of neuron remodeling"/>
    <property type="evidence" value="ECO:0007669"/>
    <property type="project" value="EnsemblMetazoa"/>
</dbReference>
<dbReference type="GO" id="GO:0002164">
    <property type="term" value="P:larval development"/>
    <property type="evidence" value="ECO:0007669"/>
    <property type="project" value="EnsemblMetazoa"/>
</dbReference>
<evidence type="ECO:0000256" key="2">
    <source>
        <dbReference type="ARBA" id="ARBA00008092"/>
    </source>
</evidence>
<feature type="domain" description="Nuclear receptor" evidence="17">
    <location>
        <begin position="269"/>
        <end position="344"/>
    </location>
</feature>
<evidence type="ECO:0000256" key="4">
    <source>
        <dbReference type="ARBA" id="ARBA00022723"/>
    </source>
</evidence>
<evidence type="ECO:0000256" key="5">
    <source>
        <dbReference type="ARBA" id="ARBA00022771"/>
    </source>
</evidence>
<evidence type="ECO:0000256" key="9">
    <source>
        <dbReference type="ARBA" id="ARBA00023163"/>
    </source>
</evidence>
<organism evidence="19 20">
    <name type="scientific">Drosophila ananassae</name>
    <name type="common">Fruit fly</name>
    <dbReference type="NCBI Taxonomy" id="7217"/>
    <lineage>
        <taxon>Eukaryota</taxon>
        <taxon>Metazoa</taxon>
        <taxon>Ecdysozoa</taxon>
        <taxon>Arthropoda</taxon>
        <taxon>Hexapoda</taxon>
        <taxon>Insecta</taxon>
        <taxon>Pterygota</taxon>
        <taxon>Neoptera</taxon>
        <taxon>Endopterygota</taxon>
        <taxon>Diptera</taxon>
        <taxon>Brachycera</taxon>
        <taxon>Muscomorpha</taxon>
        <taxon>Ephydroidea</taxon>
        <taxon>Drosophilidae</taxon>
        <taxon>Drosophila</taxon>
        <taxon>Sophophora</taxon>
    </lineage>
</organism>
<dbReference type="GO" id="GO:0008544">
    <property type="term" value="P:epidermis development"/>
    <property type="evidence" value="ECO:0007669"/>
    <property type="project" value="EnsemblMetazoa"/>
</dbReference>
<dbReference type="PhylomeDB" id="B3MJ68"/>
<sequence length="850" mass="90426">MKRRWSNNGGFMRLPEESSSEVTSSSNGLVLPSGVNMSPSSLDSHDYCDQELWLCGNDSGPYGGSNGGGLSQQQQQQSVITLAMQSCSSTLPAQTTIIPINGSLVGNGNGNGNVSGNGVGGATNGSNGHYIPGATSLGALANGHGLVNGISAMQQQMQNGHGLINSTTPTTPSAQHHLQQNGLGGGVGAMGLHSANGSANGLMGGAAGGGGGVGGLGLGMQHTPRSDSVNSISSGRDDLSPSSSLNGYSANESCDAKKSKKGPAPRVQEELCLVCGDRASGYHYNALTCEGCKGFFRRSVTKSAVYCCKFGRACEMDMYMRRKCQECRLKKCLAVGMRPECVVPENQCAMKRREKKAQKEKDKMTTSPSSQHGGNGGGLGSGGTHDFVKKEILDLMTCEAPQHATIPLLPDDILAKCQARNIPPLTYNQLAVIYKLIWYQDGYEQPSEEDLKRIMSQPDENESQTDVSFRHITEITILTVQLIVEFAKGLPAFTKIPQEDQITLLKACSSEVMMLRMARRYDHNSDSIFFANNRSYTRDSYKMAGMADNIEDLLHFCRQMFSMKVDNVEYALLTAIVIFSDRPGLEKAKLVEEIQSYYIDTLRIYILNRHCGDSMSLVFYAKLLSILTELRTLGNQNAEMCFSLKLKNRKLPKFLEEIWDVHAIPPSVQSHLQVTQEDNERLERAERMRTSVGGAITSGIDSETASTSAAAAAQHQPQSQPQPQPQPQLPPQLQPQHLPVSVSVPVPASVSGSVSAVSTSSDYIGGGGALGPTTAAATSSTSITAAVPASSTTPGVAMGNGVGVGMGVGGNVSMYANAQTAMALMGVALHPHQEQLIGGVSVKSEHSTTA</sequence>
<dbReference type="GO" id="GO:0005737">
    <property type="term" value="C:cytoplasm"/>
    <property type="evidence" value="ECO:0007669"/>
    <property type="project" value="EnsemblMetazoa"/>
</dbReference>
<dbReference type="GO" id="GO:0008362">
    <property type="term" value="P:chitin-based embryonic cuticle biosynthetic process"/>
    <property type="evidence" value="ECO:0007669"/>
    <property type="project" value="EnsemblMetazoa"/>
</dbReference>
<accession>B3MJ68</accession>
<evidence type="ECO:0000313" key="19">
    <source>
        <dbReference type="EMBL" id="EDV38162.1"/>
    </source>
</evidence>
<dbReference type="PANTHER" id="PTHR24082">
    <property type="entry name" value="NUCLEAR HORMONE RECEPTOR"/>
    <property type="match status" value="1"/>
</dbReference>
<dbReference type="GO" id="GO:0045938">
    <property type="term" value="P:positive regulation of circadian sleep/wake cycle, sleep"/>
    <property type="evidence" value="ECO:0007669"/>
    <property type="project" value="EnsemblMetazoa"/>
</dbReference>
<dbReference type="InterPro" id="IPR041889">
    <property type="entry name" value="NR_LBD_EcR"/>
</dbReference>
<keyword evidence="10" id="KW-0675">Receptor</keyword>
<dbReference type="HOGENOM" id="CLU_007368_13_0_1"/>
<dbReference type="PANTHER" id="PTHR24082:SF507">
    <property type="entry name" value="BILE ACID RECEPTOR-RELATED"/>
    <property type="match status" value="1"/>
</dbReference>
<dbReference type="GO" id="GO:0035100">
    <property type="term" value="F:ecdysone binding"/>
    <property type="evidence" value="ECO:0007669"/>
    <property type="project" value="EnsemblMetazoa"/>
</dbReference>
<dbReference type="GO" id="GO:0035206">
    <property type="term" value="P:regulation of hemocyte proliferation"/>
    <property type="evidence" value="ECO:0007669"/>
    <property type="project" value="EnsemblMetazoa"/>
</dbReference>
<dbReference type="GO" id="GO:0006914">
    <property type="term" value="P:autophagy"/>
    <property type="evidence" value="ECO:0007669"/>
    <property type="project" value="EnsemblMetazoa"/>
</dbReference>
<evidence type="ECO:0000256" key="12">
    <source>
        <dbReference type="ARBA" id="ARBA00029963"/>
    </source>
</evidence>
<dbReference type="FunFam" id="1.10.565.10:FF:000030">
    <property type="entry name" value="Ecdysone receptor (Isoform A)"/>
    <property type="match status" value="1"/>
</dbReference>
<feature type="compositionally biased region" description="Low complexity" evidence="16">
    <location>
        <begin position="708"/>
        <end position="719"/>
    </location>
</feature>
<comment type="subcellular location">
    <subcellularLocation>
        <location evidence="1">Nucleus</location>
    </subcellularLocation>
</comment>
<feature type="region of interest" description="Disordered" evidence="16">
    <location>
        <begin position="1"/>
        <end position="27"/>
    </location>
</feature>
<dbReference type="GO" id="GO:0010629">
    <property type="term" value="P:negative regulation of gene expression"/>
    <property type="evidence" value="ECO:0007669"/>
    <property type="project" value="EnsemblMetazoa"/>
</dbReference>
<evidence type="ECO:0000256" key="11">
    <source>
        <dbReference type="ARBA" id="ARBA00023242"/>
    </source>
</evidence>
<protein>
    <recommendedName>
        <fullName evidence="3">Ecdysone receptor</fullName>
    </recommendedName>
    <alternativeName>
        <fullName evidence="12">20-hydroxy-ecdysone receptor</fullName>
    </alternativeName>
    <alternativeName>
        <fullName evidence="13">EcRH</fullName>
    </alternativeName>
    <alternativeName>
        <fullName evidence="14">Ecdysteroid receptor</fullName>
    </alternativeName>
    <alternativeName>
        <fullName evidence="15">Nuclear receptor subfamily 1 group H member 1</fullName>
    </alternativeName>
</protein>
<dbReference type="GO" id="GO:0007298">
    <property type="term" value="P:border follicle cell migration"/>
    <property type="evidence" value="ECO:0007669"/>
    <property type="project" value="EnsemblMetazoa"/>
</dbReference>
<dbReference type="GO" id="GO:0006911">
    <property type="term" value="P:phagocytosis, engulfment"/>
    <property type="evidence" value="ECO:0007669"/>
    <property type="project" value="EnsemblMetazoa"/>
</dbReference>
<keyword evidence="6" id="KW-0862">Zinc</keyword>
<dbReference type="GeneID" id="6496654"/>
<dbReference type="PRINTS" id="PR00398">
    <property type="entry name" value="STRDHORMONER"/>
</dbReference>
<dbReference type="GO" id="GO:0030425">
    <property type="term" value="C:dendrite"/>
    <property type="evidence" value="ECO:0007669"/>
    <property type="project" value="EnsemblMetazoa"/>
</dbReference>
<feature type="compositionally biased region" description="Pro residues" evidence="16">
    <location>
        <begin position="720"/>
        <end position="733"/>
    </location>
</feature>
<dbReference type="GO" id="GO:0001752">
    <property type="term" value="P:compound eye photoreceptor fate commitment"/>
    <property type="evidence" value="ECO:0007669"/>
    <property type="project" value="EnsemblMetazoa"/>
</dbReference>
<dbReference type="GO" id="GO:0001222">
    <property type="term" value="F:transcription corepressor binding"/>
    <property type="evidence" value="ECO:0007669"/>
    <property type="project" value="EnsemblMetazoa"/>
</dbReference>
<dbReference type="GO" id="GO:0001228">
    <property type="term" value="F:DNA-binding transcription activator activity, RNA polymerase II-specific"/>
    <property type="evidence" value="ECO:0007669"/>
    <property type="project" value="EnsemblMetazoa"/>
</dbReference>
<dbReference type="InterPro" id="IPR013088">
    <property type="entry name" value="Znf_NHR/GATA"/>
</dbReference>
<evidence type="ECO:0000256" key="13">
    <source>
        <dbReference type="ARBA" id="ARBA00030794"/>
    </source>
</evidence>
<evidence type="ECO:0000256" key="8">
    <source>
        <dbReference type="ARBA" id="ARBA00023125"/>
    </source>
</evidence>
<gene>
    <name evidence="19" type="primary">Dana\GF13818</name>
    <name evidence="19" type="synonym">dana_GLEANR_13825</name>
    <name evidence="19" type="ORF">GF13818</name>
</gene>
<dbReference type="GO" id="GO:0016322">
    <property type="term" value="P:neuron remodeling"/>
    <property type="evidence" value="ECO:0007669"/>
    <property type="project" value="EnsemblMetazoa"/>
</dbReference>
<dbReference type="GO" id="GO:0007616">
    <property type="term" value="P:long-term memory"/>
    <property type="evidence" value="ECO:0007669"/>
    <property type="project" value="EnsemblMetazoa"/>
</dbReference>
<dbReference type="GO" id="GO:0007155">
    <property type="term" value="P:cell adhesion"/>
    <property type="evidence" value="ECO:0007669"/>
    <property type="project" value="EnsemblMetazoa"/>
</dbReference>
<dbReference type="PROSITE" id="PS51030">
    <property type="entry name" value="NUCLEAR_REC_DBD_2"/>
    <property type="match status" value="1"/>
</dbReference>
<dbReference type="GO" id="GO:0140297">
    <property type="term" value="F:DNA-binding transcription factor binding"/>
    <property type="evidence" value="ECO:0007669"/>
    <property type="project" value="EnsemblMetazoa"/>
</dbReference>